<feature type="non-terminal residue" evidence="1">
    <location>
        <position position="1"/>
    </location>
</feature>
<dbReference type="AlphaFoldDB" id="A0A371HG27"/>
<gene>
    <name evidence="1" type="ORF">CR513_14968</name>
</gene>
<proteinExistence type="predicted"/>
<dbReference type="Proteomes" id="UP000257109">
    <property type="component" value="Unassembled WGS sequence"/>
</dbReference>
<protein>
    <submittedName>
        <fullName evidence="1">Uncharacterized protein</fullName>
    </submittedName>
</protein>
<name>A0A371HG27_MUCPR</name>
<evidence type="ECO:0000313" key="2">
    <source>
        <dbReference type="Proteomes" id="UP000257109"/>
    </source>
</evidence>
<keyword evidence="2" id="KW-1185">Reference proteome</keyword>
<reference evidence="1" key="1">
    <citation type="submission" date="2018-05" db="EMBL/GenBank/DDBJ databases">
        <title>Draft genome of Mucuna pruriens seed.</title>
        <authorList>
            <person name="Nnadi N.E."/>
            <person name="Vos R."/>
            <person name="Hasami M.H."/>
            <person name="Devisetty U.K."/>
            <person name="Aguiy J.C."/>
        </authorList>
    </citation>
    <scope>NUCLEOTIDE SEQUENCE [LARGE SCALE GENOMIC DNA]</scope>
    <source>
        <strain evidence="1">JCA_2017</strain>
    </source>
</reference>
<evidence type="ECO:0000313" key="1">
    <source>
        <dbReference type="EMBL" id="RDY01682.1"/>
    </source>
</evidence>
<sequence>MHICTCCVFLINSTLKYIYHIFFQRTRNGTAKQQNVLVELVFTLYLHVSSRVATMALEDLFREKKNPLNFSHIWHQKLMPPLIFIIMQTKLCMSHRIQGMNIVYKYDYVKFPEI</sequence>
<accession>A0A371HG27</accession>
<organism evidence="1 2">
    <name type="scientific">Mucuna pruriens</name>
    <name type="common">Velvet bean</name>
    <name type="synonym">Dolichos pruriens</name>
    <dbReference type="NCBI Taxonomy" id="157652"/>
    <lineage>
        <taxon>Eukaryota</taxon>
        <taxon>Viridiplantae</taxon>
        <taxon>Streptophyta</taxon>
        <taxon>Embryophyta</taxon>
        <taxon>Tracheophyta</taxon>
        <taxon>Spermatophyta</taxon>
        <taxon>Magnoliopsida</taxon>
        <taxon>eudicotyledons</taxon>
        <taxon>Gunneridae</taxon>
        <taxon>Pentapetalae</taxon>
        <taxon>rosids</taxon>
        <taxon>fabids</taxon>
        <taxon>Fabales</taxon>
        <taxon>Fabaceae</taxon>
        <taxon>Papilionoideae</taxon>
        <taxon>50 kb inversion clade</taxon>
        <taxon>NPAAA clade</taxon>
        <taxon>indigoferoid/millettioid clade</taxon>
        <taxon>Phaseoleae</taxon>
        <taxon>Mucuna</taxon>
    </lineage>
</organism>
<comment type="caution">
    <text evidence="1">The sequence shown here is derived from an EMBL/GenBank/DDBJ whole genome shotgun (WGS) entry which is preliminary data.</text>
</comment>
<dbReference type="EMBL" id="QJKJ01002707">
    <property type="protein sequence ID" value="RDY01682.1"/>
    <property type="molecule type" value="Genomic_DNA"/>
</dbReference>